<evidence type="ECO:0000313" key="3">
    <source>
        <dbReference type="Proteomes" id="UP000265520"/>
    </source>
</evidence>
<organism evidence="2 3">
    <name type="scientific">Trifolium medium</name>
    <dbReference type="NCBI Taxonomy" id="97028"/>
    <lineage>
        <taxon>Eukaryota</taxon>
        <taxon>Viridiplantae</taxon>
        <taxon>Streptophyta</taxon>
        <taxon>Embryophyta</taxon>
        <taxon>Tracheophyta</taxon>
        <taxon>Spermatophyta</taxon>
        <taxon>Magnoliopsida</taxon>
        <taxon>eudicotyledons</taxon>
        <taxon>Gunneridae</taxon>
        <taxon>Pentapetalae</taxon>
        <taxon>rosids</taxon>
        <taxon>fabids</taxon>
        <taxon>Fabales</taxon>
        <taxon>Fabaceae</taxon>
        <taxon>Papilionoideae</taxon>
        <taxon>50 kb inversion clade</taxon>
        <taxon>NPAAA clade</taxon>
        <taxon>Hologalegina</taxon>
        <taxon>IRL clade</taxon>
        <taxon>Trifolieae</taxon>
        <taxon>Trifolium</taxon>
    </lineage>
</organism>
<keyword evidence="3" id="KW-1185">Reference proteome</keyword>
<accession>A0A392SH81</accession>
<dbReference type="EMBL" id="LXQA010377537">
    <property type="protein sequence ID" value="MCI47822.1"/>
    <property type="molecule type" value="Genomic_DNA"/>
</dbReference>
<feature type="compositionally biased region" description="Low complexity" evidence="1">
    <location>
        <begin position="1"/>
        <end position="14"/>
    </location>
</feature>
<feature type="compositionally biased region" description="Low complexity" evidence="1">
    <location>
        <begin position="26"/>
        <end position="35"/>
    </location>
</feature>
<evidence type="ECO:0000256" key="1">
    <source>
        <dbReference type="SAM" id="MobiDB-lite"/>
    </source>
</evidence>
<proteinExistence type="predicted"/>
<protein>
    <submittedName>
        <fullName evidence="2">Uncharacterized protein</fullName>
    </submittedName>
</protein>
<name>A0A392SH81_9FABA</name>
<feature type="non-terminal residue" evidence="2">
    <location>
        <position position="103"/>
    </location>
</feature>
<evidence type="ECO:0000313" key="2">
    <source>
        <dbReference type="EMBL" id="MCI47822.1"/>
    </source>
</evidence>
<dbReference type="AlphaFoldDB" id="A0A392SH81"/>
<sequence>MQEGTSTPISSIPPIDEEIMVDPEPNNNNNNNANVGGAGNVGGGGGGVRPCHNSPRRLAHLARPQRGARQTEMKTGLLQLLYVNPFSGLPHEDPYNHLVKFYE</sequence>
<reference evidence="2 3" key="1">
    <citation type="journal article" date="2018" name="Front. Plant Sci.">
        <title>Red Clover (Trifolium pratense) and Zigzag Clover (T. medium) - A Picture of Genomic Similarities and Differences.</title>
        <authorList>
            <person name="Dluhosova J."/>
            <person name="Istvanek J."/>
            <person name="Nedelnik J."/>
            <person name="Repkova J."/>
        </authorList>
    </citation>
    <scope>NUCLEOTIDE SEQUENCE [LARGE SCALE GENOMIC DNA]</scope>
    <source>
        <strain evidence="3">cv. 10/8</strain>
        <tissue evidence="2">Leaf</tissue>
    </source>
</reference>
<feature type="region of interest" description="Disordered" evidence="1">
    <location>
        <begin position="1"/>
        <end position="54"/>
    </location>
</feature>
<comment type="caution">
    <text evidence="2">The sequence shown here is derived from an EMBL/GenBank/DDBJ whole genome shotgun (WGS) entry which is preliminary data.</text>
</comment>
<feature type="compositionally biased region" description="Gly residues" evidence="1">
    <location>
        <begin position="36"/>
        <end position="48"/>
    </location>
</feature>
<dbReference type="Proteomes" id="UP000265520">
    <property type="component" value="Unassembled WGS sequence"/>
</dbReference>